<dbReference type="AlphaFoldDB" id="A0A1L9BCK3"/>
<proteinExistence type="predicted"/>
<dbReference type="InterPro" id="IPR029058">
    <property type="entry name" value="AB_hydrolase_fold"/>
</dbReference>
<organism evidence="1 2">
    <name type="scientific">Cystobacter ferrugineus</name>
    <dbReference type="NCBI Taxonomy" id="83449"/>
    <lineage>
        <taxon>Bacteria</taxon>
        <taxon>Pseudomonadati</taxon>
        <taxon>Myxococcota</taxon>
        <taxon>Myxococcia</taxon>
        <taxon>Myxococcales</taxon>
        <taxon>Cystobacterineae</taxon>
        <taxon>Archangiaceae</taxon>
        <taxon>Cystobacter</taxon>
    </lineage>
</organism>
<dbReference type="EMBL" id="MPIN01000003">
    <property type="protein sequence ID" value="OJH39975.1"/>
    <property type="molecule type" value="Genomic_DNA"/>
</dbReference>
<dbReference type="Gene3D" id="3.40.50.1820">
    <property type="entry name" value="alpha/beta hydrolase"/>
    <property type="match status" value="1"/>
</dbReference>
<reference evidence="2" key="1">
    <citation type="submission" date="2016-11" db="EMBL/GenBank/DDBJ databases">
        <authorList>
            <person name="Shukria A."/>
            <person name="Stevens D.C."/>
        </authorList>
    </citation>
    <scope>NUCLEOTIDE SEQUENCE [LARGE SCALE GENOMIC DNA]</scope>
    <source>
        <strain evidence="2">Cbfe23</strain>
    </source>
</reference>
<dbReference type="InterPro" id="IPR050583">
    <property type="entry name" value="Mycobacterial_A85_antigen"/>
</dbReference>
<dbReference type="PANTHER" id="PTHR48098">
    <property type="entry name" value="ENTEROCHELIN ESTERASE-RELATED"/>
    <property type="match status" value="1"/>
</dbReference>
<evidence type="ECO:0000313" key="2">
    <source>
        <dbReference type="Proteomes" id="UP000182229"/>
    </source>
</evidence>
<dbReference type="Pfam" id="PF00756">
    <property type="entry name" value="Esterase"/>
    <property type="match status" value="1"/>
</dbReference>
<accession>A0A1L9BCK3</accession>
<sequence>MPLVNATADSSWARPGQFHSLGPFDVPGFSSRHAHVYVPSGDDVPLQERPVLYLFDGQNCWTDWGSYSGGWYAHEATEQLVDNPTFRAPVIVGLEHGGDRRIDELSPWEMTPGRGGHAEHFFDWVVHHFMPHVQHAFGLPGGALHTVVGGSSMGGLAALWAHYRYPHAIGGAIAMSPAFSVGGKALFPFVESRPKPLISRVYIDCGGREGGGRMLAVAEEMHHVLERKGYLAGGLMWRPDPDAGHNEQAWRRRLPEALRFMFRR</sequence>
<comment type="caution">
    <text evidence="1">The sequence shown here is derived from an EMBL/GenBank/DDBJ whole genome shotgun (WGS) entry which is preliminary data.</text>
</comment>
<dbReference type="STRING" id="83449.BON30_12915"/>
<reference evidence="1 2" key="2">
    <citation type="submission" date="2016-12" db="EMBL/GenBank/DDBJ databases">
        <title>Draft Genome Sequence of Cystobacter ferrugineus Strain Cbfe23.</title>
        <authorList>
            <person name="Akbar S."/>
            <person name="Dowd S.E."/>
            <person name="Stevens D.C."/>
        </authorList>
    </citation>
    <scope>NUCLEOTIDE SEQUENCE [LARGE SCALE GENOMIC DNA]</scope>
    <source>
        <strain evidence="1 2">Cbfe23</strain>
    </source>
</reference>
<dbReference type="PANTHER" id="PTHR48098:SF6">
    <property type="entry name" value="FERRI-BACILLIBACTIN ESTERASE BESA"/>
    <property type="match status" value="1"/>
</dbReference>
<evidence type="ECO:0000313" key="1">
    <source>
        <dbReference type="EMBL" id="OJH39975.1"/>
    </source>
</evidence>
<dbReference type="Proteomes" id="UP000182229">
    <property type="component" value="Unassembled WGS sequence"/>
</dbReference>
<dbReference type="InterPro" id="IPR000801">
    <property type="entry name" value="Esterase-like"/>
</dbReference>
<evidence type="ECO:0008006" key="3">
    <source>
        <dbReference type="Google" id="ProtNLM"/>
    </source>
</evidence>
<dbReference type="SUPFAM" id="SSF53474">
    <property type="entry name" value="alpha/beta-Hydrolases"/>
    <property type="match status" value="1"/>
</dbReference>
<keyword evidence="2" id="KW-1185">Reference proteome</keyword>
<dbReference type="OrthoDB" id="49490at2"/>
<protein>
    <recommendedName>
        <fullName evidence="3">Esterase</fullName>
    </recommendedName>
</protein>
<gene>
    <name evidence="1" type="ORF">BON30_12915</name>
</gene>
<name>A0A1L9BCK3_9BACT</name>